<accession>A0A833FLS8</accession>
<evidence type="ECO:0000313" key="1">
    <source>
        <dbReference type="EMBL" id="KAB2666809.1"/>
    </source>
</evidence>
<dbReference type="RefSeq" id="WP_151677114.1">
    <property type="nucleotide sequence ID" value="NZ_WBWA01000002.1"/>
</dbReference>
<name>A0A833FLS8_9HYPH</name>
<organism evidence="1 2">
    <name type="scientific">Brucella tritici</name>
    <dbReference type="NCBI Taxonomy" id="94626"/>
    <lineage>
        <taxon>Bacteria</taxon>
        <taxon>Pseudomonadati</taxon>
        <taxon>Pseudomonadota</taxon>
        <taxon>Alphaproteobacteria</taxon>
        <taxon>Hyphomicrobiales</taxon>
        <taxon>Brucellaceae</taxon>
        <taxon>Brucella/Ochrobactrum group</taxon>
        <taxon>Brucella</taxon>
    </lineage>
</organism>
<protein>
    <submittedName>
        <fullName evidence="1">Uncharacterized protein</fullName>
    </submittedName>
</protein>
<proteinExistence type="predicted"/>
<evidence type="ECO:0000313" key="2">
    <source>
        <dbReference type="Proteomes" id="UP000430843"/>
    </source>
</evidence>
<dbReference type="EMBL" id="WBWA01000002">
    <property type="protein sequence ID" value="KAB2666809.1"/>
    <property type="molecule type" value="Genomic_DNA"/>
</dbReference>
<keyword evidence="2" id="KW-1185">Reference proteome</keyword>
<gene>
    <name evidence="1" type="ORF">F9K91_02395</name>
</gene>
<dbReference type="AlphaFoldDB" id="A0A833FLS8"/>
<sequence length="217" mass="24109">MKNFGKMVASREVIDIPGEQIGVNEEGEPVFAPDQKQPVLIFRDVNGADWFDLAKEYPHAFYIALDDENRIISMTDDYQHSQIADYNLVGIDNDFGFTFGPGGTVYGATWTGSEIISPASDTVPDEISRRQFFQQLAVAGIITNAEALAAMKSGAVPQALQAIIDALPTEQDRFNAEMLVIGADTFNRLHALTETVRLAMQWTEEQRDSFWLEASKL</sequence>
<comment type="caution">
    <text evidence="1">The sequence shown here is derived from an EMBL/GenBank/DDBJ whole genome shotgun (WGS) entry which is preliminary data.</text>
</comment>
<dbReference type="Proteomes" id="UP000430843">
    <property type="component" value="Unassembled WGS sequence"/>
</dbReference>
<reference evidence="1 2" key="1">
    <citation type="submission" date="2019-09" db="EMBL/GenBank/DDBJ databases">
        <title>Taxonomic organization of the family Brucellaceae based on a phylogenomic approach.</title>
        <authorList>
            <person name="Leclercq S."/>
            <person name="Cloeckaert A."/>
            <person name="Zygmunt M.S."/>
        </authorList>
    </citation>
    <scope>NUCLEOTIDE SEQUENCE [LARGE SCALE GENOMIC DNA]</scope>
    <source>
        <strain evidence="1 2">LMG 18957</strain>
    </source>
</reference>